<dbReference type="OrthoDB" id="19981at2759"/>
<protein>
    <recommendedName>
        <fullName evidence="8">Transmembrane protein 199</fullName>
    </recommendedName>
</protein>
<evidence type="ECO:0000256" key="6">
    <source>
        <dbReference type="SAM" id="Phobius"/>
    </source>
</evidence>
<accession>A0A085NCM9</accession>
<keyword evidence="5 6" id="KW-0472">Membrane</keyword>
<keyword evidence="4 6" id="KW-1133">Transmembrane helix</keyword>
<name>A0A085NCM9_9BILA</name>
<dbReference type="GO" id="GO:0070072">
    <property type="term" value="P:vacuolar proton-transporting V-type ATPase complex assembly"/>
    <property type="evidence" value="ECO:0007669"/>
    <property type="project" value="InterPro"/>
</dbReference>
<evidence type="ECO:0000256" key="3">
    <source>
        <dbReference type="ARBA" id="ARBA00022824"/>
    </source>
</evidence>
<evidence type="ECO:0000256" key="1">
    <source>
        <dbReference type="ARBA" id="ARBA00004477"/>
    </source>
</evidence>
<organism evidence="7">
    <name type="scientific">Trichuris suis</name>
    <name type="common">pig whipworm</name>
    <dbReference type="NCBI Taxonomy" id="68888"/>
    <lineage>
        <taxon>Eukaryota</taxon>
        <taxon>Metazoa</taxon>
        <taxon>Ecdysozoa</taxon>
        <taxon>Nematoda</taxon>
        <taxon>Enoplea</taxon>
        <taxon>Dorylaimia</taxon>
        <taxon>Trichinellida</taxon>
        <taxon>Trichuridae</taxon>
        <taxon>Trichuris</taxon>
    </lineage>
</organism>
<dbReference type="PANTHER" id="PTHR31394">
    <property type="entry name" value="TRANSMEMBRANE PROTEIN 199"/>
    <property type="match status" value="1"/>
</dbReference>
<evidence type="ECO:0000256" key="2">
    <source>
        <dbReference type="ARBA" id="ARBA00022692"/>
    </source>
</evidence>
<dbReference type="AlphaFoldDB" id="A0A085NCM9"/>
<reference evidence="7" key="1">
    <citation type="journal article" date="2014" name="Nat. Genet.">
        <title>Genome and transcriptome of the porcine whipworm Trichuris suis.</title>
        <authorList>
            <person name="Jex A.R."/>
            <person name="Nejsum P."/>
            <person name="Schwarz E.M."/>
            <person name="Hu L."/>
            <person name="Young N.D."/>
            <person name="Hall R.S."/>
            <person name="Korhonen P.K."/>
            <person name="Liao S."/>
            <person name="Thamsborg S."/>
            <person name="Xia J."/>
            <person name="Xu P."/>
            <person name="Wang S."/>
            <person name="Scheerlinck J.P."/>
            <person name="Hofmann A."/>
            <person name="Sternberg P.W."/>
            <person name="Wang J."/>
            <person name="Gasser R.B."/>
        </authorList>
    </citation>
    <scope>NUCLEOTIDE SEQUENCE [LARGE SCALE GENOMIC DNA]</scope>
    <source>
        <strain evidence="7">DCEP-RM93F</strain>
    </source>
</reference>
<dbReference type="InterPro" id="IPR021013">
    <property type="entry name" value="ATPase_Vma12"/>
</dbReference>
<dbReference type="Proteomes" id="UP000030758">
    <property type="component" value="Unassembled WGS sequence"/>
</dbReference>
<evidence type="ECO:0000313" key="7">
    <source>
        <dbReference type="EMBL" id="KFD67225.1"/>
    </source>
</evidence>
<dbReference type="GO" id="GO:0005789">
    <property type="term" value="C:endoplasmic reticulum membrane"/>
    <property type="evidence" value="ECO:0007669"/>
    <property type="project" value="UniProtKB-SubCell"/>
</dbReference>
<dbReference type="PANTHER" id="PTHR31394:SF1">
    <property type="entry name" value="TRANSMEMBRANE PROTEIN 199"/>
    <property type="match status" value="1"/>
</dbReference>
<feature type="transmembrane region" description="Helical" evidence="6">
    <location>
        <begin position="175"/>
        <end position="196"/>
    </location>
</feature>
<comment type="subcellular location">
    <subcellularLocation>
        <location evidence="1">Endoplasmic reticulum membrane</location>
        <topology evidence="1">Multi-pass membrane protein</topology>
    </subcellularLocation>
</comment>
<feature type="transmembrane region" description="Helical" evidence="6">
    <location>
        <begin position="142"/>
        <end position="163"/>
    </location>
</feature>
<keyword evidence="2 6" id="KW-0812">Transmembrane</keyword>
<proteinExistence type="predicted"/>
<dbReference type="EMBL" id="KL367517">
    <property type="protein sequence ID" value="KFD67225.1"/>
    <property type="molecule type" value="Genomic_DNA"/>
</dbReference>
<keyword evidence="3" id="KW-0256">Endoplasmic reticulum</keyword>
<evidence type="ECO:0000256" key="4">
    <source>
        <dbReference type="ARBA" id="ARBA00022989"/>
    </source>
</evidence>
<dbReference type="Pfam" id="PF11712">
    <property type="entry name" value="Vma12"/>
    <property type="match status" value="1"/>
</dbReference>
<gene>
    <name evidence="7" type="ORF">M514_07589</name>
</gene>
<evidence type="ECO:0008006" key="8">
    <source>
        <dbReference type="Google" id="ProtNLM"/>
    </source>
</evidence>
<sequence length="201" mass="22855">MVTIFDAKKMEVRVKVLDGRLSDLVNEILASDNLSAQDKLDLREAKQNSLCTVRTLRLLKDYYGDRICLYQWLCNGELILPSPPKPERNPELLARLEKLRNEQANKEYMQMTRNVDAGYLSSNGTFTLGSFGREYAAMNRQLVMVFNTVVTVVCTFFVVYFGLDYAVDSAKNNAFRLLFSTIAATAVLMCDLYFIAKTIQS</sequence>
<evidence type="ECO:0000256" key="5">
    <source>
        <dbReference type="ARBA" id="ARBA00023136"/>
    </source>
</evidence>